<feature type="domain" description="RNA polymerase sigma-70 region 4" evidence="7">
    <location>
        <begin position="206"/>
        <end position="253"/>
    </location>
</feature>
<proteinExistence type="predicted"/>
<dbReference type="CDD" id="cd06171">
    <property type="entry name" value="Sigma70_r4"/>
    <property type="match status" value="1"/>
</dbReference>
<evidence type="ECO:0000313" key="8">
    <source>
        <dbReference type="EMBL" id="MFC5495282.1"/>
    </source>
</evidence>
<feature type="domain" description="RNA polymerase sigma-70 region 2" evidence="6">
    <location>
        <begin position="49"/>
        <end position="110"/>
    </location>
</feature>
<dbReference type="Pfam" id="PF04545">
    <property type="entry name" value="Sigma70_r4"/>
    <property type="match status" value="1"/>
</dbReference>
<organism evidence="8 9">
    <name type="scientific">Nocardioides caricicola</name>
    <dbReference type="NCBI Taxonomy" id="634770"/>
    <lineage>
        <taxon>Bacteria</taxon>
        <taxon>Bacillati</taxon>
        <taxon>Actinomycetota</taxon>
        <taxon>Actinomycetes</taxon>
        <taxon>Propionibacteriales</taxon>
        <taxon>Nocardioidaceae</taxon>
        <taxon>Nocardioides</taxon>
    </lineage>
</organism>
<keyword evidence="9" id="KW-1185">Reference proteome</keyword>
<dbReference type="Pfam" id="PF04542">
    <property type="entry name" value="Sigma70_r2"/>
    <property type="match status" value="1"/>
</dbReference>
<keyword evidence="2" id="KW-0731">Sigma factor</keyword>
<comment type="caution">
    <text evidence="8">The sequence shown here is derived from an EMBL/GenBank/DDBJ whole genome shotgun (WGS) entry which is preliminary data.</text>
</comment>
<evidence type="ECO:0000259" key="6">
    <source>
        <dbReference type="Pfam" id="PF04542"/>
    </source>
</evidence>
<dbReference type="SUPFAM" id="SSF88946">
    <property type="entry name" value="Sigma2 domain of RNA polymerase sigma factors"/>
    <property type="match status" value="1"/>
</dbReference>
<dbReference type="Gene3D" id="1.20.120.1810">
    <property type="match status" value="1"/>
</dbReference>
<dbReference type="InterPro" id="IPR007627">
    <property type="entry name" value="RNA_pol_sigma70_r2"/>
</dbReference>
<name>A0ABW0N5Q6_9ACTN</name>
<dbReference type="InterPro" id="IPR007630">
    <property type="entry name" value="RNA_pol_sigma70_r4"/>
</dbReference>
<keyword evidence="3" id="KW-0238">DNA-binding</keyword>
<dbReference type="InterPro" id="IPR013324">
    <property type="entry name" value="RNA_pol_sigma_r3/r4-like"/>
</dbReference>
<accession>A0ABW0N5Q6</accession>
<dbReference type="InterPro" id="IPR014284">
    <property type="entry name" value="RNA_pol_sigma-70_dom"/>
</dbReference>
<dbReference type="Gene3D" id="1.20.140.160">
    <property type="match status" value="1"/>
</dbReference>
<reference evidence="9" key="1">
    <citation type="journal article" date="2019" name="Int. J. Syst. Evol. Microbiol.">
        <title>The Global Catalogue of Microorganisms (GCM) 10K type strain sequencing project: providing services to taxonomists for standard genome sequencing and annotation.</title>
        <authorList>
            <consortium name="The Broad Institute Genomics Platform"/>
            <consortium name="The Broad Institute Genome Sequencing Center for Infectious Disease"/>
            <person name="Wu L."/>
            <person name="Ma J."/>
        </authorList>
    </citation>
    <scope>NUCLEOTIDE SEQUENCE [LARGE SCALE GENOMIC DNA]</scope>
    <source>
        <strain evidence="9">KACC 13778</strain>
    </source>
</reference>
<feature type="domain" description="RNA polymerase sigma-70 region 3" evidence="5">
    <location>
        <begin position="124"/>
        <end position="163"/>
    </location>
</feature>
<dbReference type="PANTHER" id="PTHR30385">
    <property type="entry name" value="SIGMA FACTOR F FLAGELLAR"/>
    <property type="match status" value="1"/>
</dbReference>
<dbReference type="SUPFAM" id="SSF88659">
    <property type="entry name" value="Sigma3 and sigma4 domains of RNA polymerase sigma factors"/>
    <property type="match status" value="2"/>
</dbReference>
<dbReference type="NCBIfam" id="TIGR02937">
    <property type="entry name" value="sigma70-ECF"/>
    <property type="match status" value="1"/>
</dbReference>
<dbReference type="PRINTS" id="PR00046">
    <property type="entry name" value="SIGMA70FCT"/>
</dbReference>
<keyword evidence="1" id="KW-0805">Transcription regulation</keyword>
<dbReference type="Proteomes" id="UP001595956">
    <property type="component" value="Unassembled WGS sequence"/>
</dbReference>
<evidence type="ECO:0000256" key="3">
    <source>
        <dbReference type="ARBA" id="ARBA00023125"/>
    </source>
</evidence>
<gene>
    <name evidence="8" type="ORF">ACFPKY_19375</name>
</gene>
<evidence type="ECO:0000259" key="7">
    <source>
        <dbReference type="Pfam" id="PF04545"/>
    </source>
</evidence>
<keyword evidence="4" id="KW-0804">Transcription</keyword>
<dbReference type="InterPro" id="IPR000943">
    <property type="entry name" value="RNA_pol_sigma70"/>
</dbReference>
<dbReference type="EMBL" id="JBHSMD010000006">
    <property type="protein sequence ID" value="MFC5495282.1"/>
    <property type="molecule type" value="Genomic_DNA"/>
</dbReference>
<evidence type="ECO:0000256" key="1">
    <source>
        <dbReference type="ARBA" id="ARBA00023015"/>
    </source>
</evidence>
<sequence length="258" mass="29102">MDPYDEAALSRCERAELTARLLRAAWHCDDPEEAADLREQVVLVNRGVAEAVATRYRNRGVAQDDLNQVAYEGLTKAVLRFDPTLRKDLLSYAVPTIRGELQRYFRDLGWVVRPPRRIQEQQWQVSQLVEDLAQQLGTEPTPEDVAEALGVPVEEYLETQSAFGCFQPASLDQPTPGGATVADLLVADDRDGEAADARMALAPAVRNLSERDRLVLYLRYFEDRTQEEIGHDLGVTQMQVSRLLTRIHETLREELVAT</sequence>
<protein>
    <submittedName>
        <fullName evidence="8">Sigma-70 family RNA polymerase sigma factor</fullName>
    </submittedName>
</protein>
<evidence type="ECO:0000256" key="2">
    <source>
        <dbReference type="ARBA" id="ARBA00023082"/>
    </source>
</evidence>
<evidence type="ECO:0000313" key="9">
    <source>
        <dbReference type="Proteomes" id="UP001595956"/>
    </source>
</evidence>
<dbReference type="RefSeq" id="WP_345173429.1">
    <property type="nucleotide sequence ID" value="NZ_BAABFQ010000005.1"/>
</dbReference>
<dbReference type="Pfam" id="PF04539">
    <property type="entry name" value="Sigma70_r3"/>
    <property type="match status" value="1"/>
</dbReference>
<evidence type="ECO:0000259" key="5">
    <source>
        <dbReference type="Pfam" id="PF04539"/>
    </source>
</evidence>
<evidence type="ECO:0000256" key="4">
    <source>
        <dbReference type="ARBA" id="ARBA00023163"/>
    </source>
</evidence>
<dbReference type="InterPro" id="IPR007624">
    <property type="entry name" value="RNA_pol_sigma70_r3"/>
</dbReference>
<dbReference type="InterPro" id="IPR013325">
    <property type="entry name" value="RNA_pol_sigma_r2"/>
</dbReference>
<dbReference type="PANTHER" id="PTHR30385:SF4">
    <property type="entry name" value="RNA POLYMERASE SIGMA-E FACTOR"/>
    <property type="match status" value="1"/>
</dbReference>